<evidence type="ECO:0000313" key="3">
    <source>
        <dbReference type="Proteomes" id="UP000197361"/>
    </source>
</evidence>
<evidence type="ECO:0000256" key="1">
    <source>
        <dbReference type="SAM" id="Phobius"/>
    </source>
</evidence>
<sequence length="459" mass="49872">MILAMWFASGAVLVFQPFPSLPKSAQIAAAPMLDMNAIAISPAQAAAKTDLDSESVRLIQRADVPAYLVQSGAETVAIGARDGNVLPPINAAIASASARAFLHLEAPTTHGPIEYDQWIVDNGYDAGRPFYRVAANDQAGTQIYISARTGEIAQRTTTSERGWNWVGAVLHWVYFTPLRASFSIWDTLVWSLSLLTTLVAVAGMTLGLIRTFAARKAGRKQLTFFRLKWLKYHHILGLFIGIAVISWAASGWLSMDHGRLFSRGQPTASELSAYQGRPIGEAVSQISATALRRIGSAKEIKFSAVDGQALMTVQGTEEMTRFDANGMPLSVASLDKRVRSAISKGWPDMKLTGAADVHPSDFYALAEAMPGTVRKYELQGDTTLFLYIDMTTGSIVASMDESRLAYSWLYYGLHTLKVPGLIDRPVLRKILVLILLGAGFAFSLTGAIIGVQRLRKSIS</sequence>
<feature type="transmembrane region" description="Helical" evidence="1">
    <location>
        <begin position="430"/>
        <end position="451"/>
    </location>
</feature>
<dbReference type="PANTHER" id="PTHR34219">
    <property type="entry name" value="IRON-REGULATED INNER MEMBRANE PROTEIN-RELATED"/>
    <property type="match status" value="1"/>
</dbReference>
<feature type="transmembrane region" description="Helical" evidence="1">
    <location>
        <begin position="234"/>
        <end position="253"/>
    </location>
</feature>
<dbReference type="InterPro" id="IPR005625">
    <property type="entry name" value="PepSY-ass_TM"/>
</dbReference>
<keyword evidence="1" id="KW-1133">Transmembrane helix</keyword>
<comment type="caution">
    <text evidence="2">The sequence shown here is derived from an EMBL/GenBank/DDBJ whole genome shotgun (WGS) entry which is preliminary data.</text>
</comment>
<reference evidence="2 3" key="1">
    <citation type="journal article" date="2010" name="Int. J. Syst. Evol. Microbiol.">
        <title>Sphingopyxis bauzanensis sp. nov., a psychrophilic bacterium isolated from soil.</title>
        <authorList>
            <person name="Zhang D.C."/>
            <person name="Liu H.C."/>
            <person name="Xin Y.H."/>
            <person name="Zhou Y.G."/>
            <person name="Schinner F."/>
            <person name="Margesin R."/>
        </authorList>
    </citation>
    <scope>NUCLEOTIDE SEQUENCE [LARGE SCALE GENOMIC DNA]</scope>
    <source>
        <strain evidence="2 3">DSM 22271</strain>
    </source>
</reference>
<organism evidence="2 3">
    <name type="scientific">Sphingopyxis bauzanensis</name>
    <dbReference type="NCBI Taxonomy" id="651663"/>
    <lineage>
        <taxon>Bacteria</taxon>
        <taxon>Pseudomonadati</taxon>
        <taxon>Pseudomonadota</taxon>
        <taxon>Alphaproteobacteria</taxon>
        <taxon>Sphingomonadales</taxon>
        <taxon>Sphingomonadaceae</taxon>
        <taxon>Sphingopyxis</taxon>
    </lineage>
</organism>
<dbReference type="AlphaFoldDB" id="A0A246JP01"/>
<evidence type="ECO:0000313" key="2">
    <source>
        <dbReference type="EMBL" id="OWQ94491.1"/>
    </source>
</evidence>
<keyword evidence="3" id="KW-1185">Reference proteome</keyword>
<proteinExistence type="predicted"/>
<feature type="transmembrane region" description="Helical" evidence="1">
    <location>
        <begin position="188"/>
        <end position="213"/>
    </location>
</feature>
<protein>
    <submittedName>
        <fullName evidence="2">Peptidase</fullName>
    </submittedName>
</protein>
<dbReference type="Proteomes" id="UP000197361">
    <property type="component" value="Unassembled WGS sequence"/>
</dbReference>
<dbReference type="EMBL" id="NISK01000004">
    <property type="protein sequence ID" value="OWQ94491.1"/>
    <property type="molecule type" value="Genomic_DNA"/>
</dbReference>
<name>A0A246JP01_9SPHN</name>
<accession>A0A246JP01</accession>
<keyword evidence="1" id="KW-0472">Membrane</keyword>
<dbReference type="PANTHER" id="PTHR34219:SF6">
    <property type="entry name" value="BLR3280 PROTEIN"/>
    <property type="match status" value="1"/>
</dbReference>
<gene>
    <name evidence="2" type="ORF">CDQ92_15470</name>
</gene>
<keyword evidence="1" id="KW-0812">Transmembrane</keyword>